<evidence type="ECO:0000313" key="3">
    <source>
        <dbReference type="Proteomes" id="UP001501470"/>
    </source>
</evidence>
<dbReference type="EMBL" id="BAAAQD010000007">
    <property type="protein sequence ID" value="GAA1520060.1"/>
    <property type="molecule type" value="Genomic_DNA"/>
</dbReference>
<keyword evidence="3" id="KW-1185">Reference proteome</keyword>
<accession>A0ABN2AIH3</accession>
<dbReference type="RefSeq" id="WP_344503439.1">
    <property type="nucleotide sequence ID" value="NZ_BAAAQD010000007.1"/>
</dbReference>
<proteinExistence type="predicted"/>
<feature type="domain" description="DUF559" evidence="1">
    <location>
        <begin position="209"/>
        <end position="292"/>
    </location>
</feature>
<dbReference type="Proteomes" id="UP001501470">
    <property type="component" value="Unassembled WGS sequence"/>
</dbReference>
<organism evidence="2 3">
    <name type="scientific">Dactylosporangium maewongense</name>
    <dbReference type="NCBI Taxonomy" id="634393"/>
    <lineage>
        <taxon>Bacteria</taxon>
        <taxon>Bacillati</taxon>
        <taxon>Actinomycetota</taxon>
        <taxon>Actinomycetes</taxon>
        <taxon>Micromonosporales</taxon>
        <taxon>Micromonosporaceae</taxon>
        <taxon>Dactylosporangium</taxon>
    </lineage>
</organism>
<evidence type="ECO:0000259" key="1">
    <source>
        <dbReference type="Pfam" id="PF04480"/>
    </source>
</evidence>
<gene>
    <name evidence="2" type="ORF">GCM10009827_039450</name>
</gene>
<reference evidence="2 3" key="1">
    <citation type="journal article" date="2019" name="Int. J. Syst. Evol. Microbiol.">
        <title>The Global Catalogue of Microorganisms (GCM) 10K type strain sequencing project: providing services to taxonomists for standard genome sequencing and annotation.</title>
        <authorList>
            <consortium name="The Broad Institute Genomics Platform"/>
            <consortium name="The Broad Institute Genome Sequencing Center for Infectious Disease"/>
            <person name="Wu L."/>
            <person name="Ma J."/>
        </authorList>
    </citation>
    <scope>NUCLEOTIDE SEQUENCE [LARGE SCALE GENOMIC DNA]</scope>
    <source>
        <strain evidence="2 3">JCM 15933</strain>
    </source>
</reference>
<dbReference type="Pfam" id="PF04480">
    <property type="entry name" value="DUF559"/>
    <property type="match status" value="1"/>
</dbReference>
<evidence type="ECO:0000313" key="2">
    <source>
        <dbReference type="EMBL" id="GAA1520060.1"/>
    </source>
</evidence>
<dbReference type="InterPro" id="IPR007569">
    <property type="entry name" value="DUF559"/>
</dbReference>
<comment type="caution">
    <text evidence="2">The sequence shown here is derived from an EMBL/GenBank/DDBJ whole genome shotgun (WGS) entry which is preliminary data.</text>
</comment>
<protein>
    <recommendedName>
        <fullName evidence="1">DUF559 domain-containing protein</fullName>
    </recommendedName>
</protein>
<sequence>MHRSLQQFADANDGVVLRRAAVRVVDRVVVDRAAGCGQIVRVCPKTFVDSALADDRRALLRAVARYGGESGALSHTSALEVWRLPAPTTGPIHLTIGPGHFLRGAAGVRVHRRMAPLDDVVVRDGLRVVRVERAVVDSWPLLERDLGRAAAIVAVNRRMTTPDRLMAALDRAPRIGGRRGLARLVELLQAGCRSQLELWGYQRVFAGAGFEGLRWQAPVRVGGHTVYLDAFDPRTGVDFELDGTEFHAGLADRERDLRRDTALQAEGLTVVRFTHARLRRDPDGVRREALAVMNARADGWSRRWSYAE</sequence>
<name>A0ABN2AIH3_9ACTN</name>